<reference evidence="2 3" key="1">
    <citation type="submission" date="2017-10" db="EMBL/GenBank/DDBJ databases">
        <title>Reclassification of Eubacterium combesii and discrepancies in the nomenclature of botulinum neurotoxin producing clostridia. Request for an Opinion.</title>
        <authorList>
            <person name="Dobritsa A.P."/>
            <person name="Kutumbaka K.K."/>
            <person name="Samadpour M."/>
        </authorList>
    </citation>
    <scope>NUCLEOTIDE SEQUENCE [LARGE SCALE GENOMIC DNA]</scope>
    <source>
        <strain evidence="2 3">DSM 20696</strain>
    </source>
</reference>
<dbReference type="AlphaFoldDB" id="A0A2G7HJK6"/>
<proteinExistence type="predicted"/>
<keyword evidence="1" id="KW-1133">Transmembrane helix</keyword>
<comment type="caution">
    <text evidence="2">The sequence shown here is derived from an EMBL/GenBank/DDBJ whole genome shotgun (WGS) entry which is preliminary data.</text>
</comment>
<protein>
    <submittedName>
        <fullName evidence="2">Uncharacterized protein</fullName>
    </submittedName>
</protein>
<dbReference type="Proteomes" id="UP000231322">
    <property type="component" value="Unassembled WGS sequence"/>
</dbReference>
<keyword evidence="3" id="KW-1185">Reference proteome</keyword>
<keyword evidence="1" id="KW-0472">Membrane</keyword>
<keyword evidence="1" id="KW-0812">Transmembrane</keyword>
<dbReference type="EMBL" id="PEIK01000004">
    <property type="protein sequence ID" value="PIH04886.1"/>
    <property type="molecule type" value="Genomic_DNA"/>
</dbReference>
<evidence type="ECO:0000256" key="1">
    <source>
        <dbReference type="SAM" id="Phobius"/>
    </source>
</evidence>
<feature type="transmembrane region" description="Helical" evidence="1">
    <location>
        <begin position="12"/>
        <end position="31"/>
    </location>
</feature>
<evidence type="ECO:0000313" key="2">
    <source>
        <dbReference type="EMBL" id="PIH04886.1"/>
    </source>
</evidence>
<name>A0A2G7HJK6_9CLOT</name>
<gene>
    <name evidence="2" type="ORF">CS538_06845</name>
</gene>
<organism evidence="2 3">
    <name type="scientific">Clostridium combesii</name>
    <dbReference type="NCBI Taxonomy" id="39481"/>
    <lineage>
        <taxon>Bacteria</taxon>
        <taxon>Bacillati</taxon>
        <taxon>Bacillota</taxon>
        <taxon>Clostridia</taxon>
        <taxon>Eubacteriales</taxon>
        <taxon>Clostridiaceae</taxon>
        <taxon>Clostridium</taxon>
    </lineage>
</organism>
<sequence>MKSYLEILSKINWFISVFFIFLMLKLNLFNFPTYLSNIFYTFYHCHKDTDHFYLFFPYY</sequence>
<accession>A0A2G7HJK6</accession>
<evidence type="ECO:0000313" key="3">
    <source>
        <dbReference type="Proteomes" id="UP000231322"/>
    </source>
</evidence>